<evidence type="ECO:0008006" key="4">
    <source>
        <dbReference type="Google" id="ProtNLM"/>
    </source>
</evidence>
<protein>
    <recommendedName>
        <fullName evidence="4">Stress response protein</fullName>
    </recommendedName>
</protein>
<gene>
    <name evidence="2" type="ORF">ACFSKX_11335</name>
</gene>
<feature type="compositionally biased region" description="Basic and acidic residues" evidence="1">
    <location>
        <begin position="428"/>
        <end position="450"/>
    </location>
</feature>
<dbReference type="EMBL" id="JBHUJD010000013">
    <property type="protein sequence ID" value="MFD2311008.1"/>
    <property type="molecule type" value="Genomic_DNA"/>
</dbReference>
<feature type="region of interest" description="Disordered" evidence="1">
    <location>
        <begin position="417"/>
        <end position="481"/>
    </location>
</feature>
<dbReference type="RefSeq" id="WP_265721549.1">
    <property type="nucleotide sequence ID" value="NZ_JAPIVK010000012.1"/>
</dbReference>
<comment type="caution">
    <text evidence="2">The sequence shown here is derived from an EMBL/GenBank/DDBJ whole genome shotgun (WGS) entry which is preliminary data.</text>
</comment>
<accession>A0ABW5ED36</accession>
<evidence type="ECO:0000313" key="3">
    <source>
        <dbReference type="Proteomes" id="UP001597425"/>
    </source>
</evidence>
<organism evidence="2 3">
    <name type="scientific">Microbulbifer halophilus</name>
    <dbReference type="NCBI Taxonomy" id="453963"/>
    <lineage>
        <taxon>Bacteria</taxon>
        <taxon>Pseudomonadati</taxon>
        <taxon>Pseudomonadota</taxon>
        <taxon>Gammaproteobacteria</taxon>
        <taxon>Cellvibrionales</taxon>
        <taxon>Microbulbiferaceae</taxon>
        <taxon>Microbulbifer</taxon>
    </lineage>
</organism>
<dbReference type="Proteomes" id="UP001597425">
    <property type="component" value="Unassembled WGS sequence"/>
</dbReference>
<sequence>MKKPEYLVSGEFARLIPVATKPELRNTCVTCAMLMAVEEFAESLLGTLGAPTGKRAKTRAWVEPVFKSSKNDSKDRPDALIVVDNGRREWRALVEAKSRGADLDSVQVDRYLDIAKEHGVDAVVTISNQFVSTPTQSPCDINRQKLKKVSLFHWSWSYLKTEAKIQISKSTVSDPDQSYMLEEYVRYLEHDSAGVSEFEQMGKEWVETCKLYFAKSKVDKKSPLGAAVVSDWDELMRCTALRMSRDLETNVTTVLSAKERKDPNGRLEALQNTFTSTGELKSRLNVPGAASPISVEADLTRRSVTVSMTVDAPRDKKRAPATVTWLLRQLSKTEDGSIMIVAKWPGRTQETCAELVQIREDSEILVRDRKGQLPRTFEIRAVSDLGGKFTQRRNFVPELVSCVTRFYEIVGQHVVPWQAPPPKPKKVRSADEEAIKPESVDETEEKNSEHLDDDDLRTMDSGYTETPEEVRPIPSFEEVDT</sequence>
<keyword evidence="3" id="KW-1185">Reference proteome</keyword>
<evidence type="ECO:0000256" key="1">
    <source>
        <dbReference type="SAM" id="MobiDB-lite"/>
    </source>
</evidence>
<proteinExistence type="predicted"/>
<evidence type="ECO:0000313" key="2">
    <source>
        <dbReference type="EMBL" id="MFD2311008.1"/>
    </source>
</evidence>
<reference evidence="3" key="1">
    <citation type="journal article" date="2019" name="Int. J. Syst. Evol. Microbiol.">
        <title>The Global Catalogue of Microorganisms (GCM) 10K type strain sequencing project: providing services to taxonomists for standard genome sequencing and annotation.</title>
        <authorList>
            <consortium name="The Broad Institute Genomics Platform"/>
            <consortium name="The Broad Institute Genome Sequencing Center for Infectious Disease"/>
            <person name="Wu L."/>
            <person name="Ma J."/>
        </authorList>
    </citation>
    <scope>NUCLEOTIDE SEQUENCE [LARGE SCALE GENOMIC DNA]</scope>
    <source>
        <strain evidence="3">KCTC 12848</strain>
    </source>
</reference>
<name>A0ABW5ED36_9GAMM</name>